<keyword evidence="3" id="KW-0325">Glycoprotein</keyword>
<evidence type="ECO:0000256" key="1">
    <source>
        <dbReference type="ARBA" id="ARBA00022614"/>
    </source>
</evidence>
<dbReference type="Gene3D" id="3.80.10.10">
    <property type="entry name" value="Ribonuclease Inhibitor"/>
    <property type="match status" value="1"/>
</dbReference>
<dbReference type="PANTHER" id="PTHR48056">
    <property type="entry name" value="LRR RECEPTOR-LIKE SERINE/THREONINE-PROTEIN KINASE-RELATED"/>
    <property type="match status" value="1"/>
</dbReference>
<accession>A0A9J5WIM5</accession>
<dbReference type="AlphaFoldDB" id="A0A9J5WIM5"/>
<dbReference type="OrthoDB" id="676979at2759"/>
<dbReference type="PANTHER" id="PTHR48056:SF13">
    <property type="entry name" value="PROTEIN KINASE DOMAIN-CONTAINING PROTEIN"/>
    <property type="match status" value="1"/>
</dbReference>
<name>A0A9J5WIM5_SOLCO</name>
<keyword evidence="1" id="KW-0433">Leucine-rich repeat</keyword>
<feature type="non-terminal residue" evidence="4">
    <location>
        <position position="1"/>
    </location>
</feature>
<keyword evidence="5" id="KW-1185">Reference proteome</keyword>
<gene>
    <name evidence="4" type="ORF">H5410_055277</name>
</gene>
<dbReference type="Pfam" id="PF00560">
    <property type="entry name" value="LRR_1"/>
    <property type="match status" value="1"/>
</dbReference>
<evidence type="ECO:0000256" key="3">
    <source>
        <dbReference type="ARBA" id="ARBA00023180"/>
    </source>
</evidence>
<dbReference type="InterPro" id="IPR032675">
    <property type="entry name" value="LRR_dom_sf"/>
</dbReference>
<evidence type="ECO:0000256" key="2">
    <source>
        <dbReference type="ARBA" id="ARBA00022737"/>
    </source>
</evidence>
<proteinExistence type="predicted"/>
<evidence type="ECO:0000313" key="5">
    <source>
        <dbReference type="Proteomes" id="UP000824120"/>
    </source>
</evidence>
<dbReference type="GO" id="GO:0033612">
    <property type="term" value="F:receptor serine/threonine kinase binding"/>
    <property type="evidence" value="ECO:0007669"/>
    <property type="project" value="TreeGrafter"/>
</dbReference>
<dbReference type="Proteomes" id="UP000824120">
    <property type="component" value="Chromosome 11"/>
</dbReference>
<evidence type="ECO:0000313" key="4">
    <source>
        <dbReference type="EMBL" id="KAG5575143.1"/>
    </source>
</evidence>
<reference evidence="4 5" key="1">
    <citation type="submission" date="2020-09" db="EMBL/GenBank/DDBJ databases">
        <title>De no assembly of potato wild relative species, Solanum commersonii.</title>
        <authorList>
            <person name="Cho K."/>
        </authorList>
    </citation>
    <scope>NUCLEOTIDE SEQUENCE [LARGE SCALE GENOMIC DNA]</scope>
    <source>
        <strain evidence="4">LZ3.2</strain>
        <tissue evidence="4">Leaf</tissue>
    </source>
</reference>
<dbReference type="InterPro" id="IPR001611">
    <property type="entry name" value="Leu-rich_rpt"/>
</dbReference>
<keyword evidence="2" id="KW-0677">Repeat</keyword>
<comment type="caution">
    <text evidence="4">The sequence shown here is derived from an EMBL/GenBank/DDBJ whole genome shotgun (WGS) entry which is preliminary data.</text>
</comment>
<sequence length="139" mass="15581">QRSSTSFPKSYNNFLHGGILYGIGHLPRLRVIDIQNNQLQGSIPASLFQNPRVEVISLAFNKLGGEMNRVSGNIPKEIGNLSQLLKGEIPLFITNASKLEKFKECAKYCYSDGYFILSDILVCLNLNNETKEERTTSNK</sequence>
<dbReference type="EMBL" id="JACXVP010000011">
    <property type="protein sequence ID" value="KAG5575143.1"/>
    <property type="molecule type" value="Genomic_DNA"/>
</dbReference>
<dbReference type="InterPro" id="IPR050647">
    <property type="entry name" value="Plant_LRR-RLKs"/>
</dbReference>
<protein>
    <submittedName>
        <fullName evidence="4">Uncharacterized protein</fullName>
    </submittedName>
</protein>
<organism evidence="4 5">
    <name type="scientific">Solanum commersonii</name>
    <name type="common">Commerson's wild potato</name>
    <name type="synonym">Commerson's nightshade</name>
    <dbReference type="NCBI Taxonomy" id="4109"/>
    <lineage>
        <taxon>Eukaryota</taxon>
        <taxon>Viridiplantae</taxon>
        <taxon>Streptophyta</taxon>
        <taxon>Embryophyta</taxon>
        <taxon>Tracheophyta</taxon>
        <taxon>Spermatophyta</taxon>
        <taxon>Magnoliopsida</taxon>
        <taxon>eudicotyledons</taxon>
        <taxon>Gunneridae</taxon>
        <taxon>Pentapetalae</taxon>
        <taxon>asterids</taxon>
        <taxon>lamiids</taxon>
        <taxon>Solanales</taxon>
        <taxon>Solanaceae</taxon>
        <taxon>Solanoideae</taxon>
        <taxon>Solaneae</taxon>
        <taxon>Solanum</taxon>
    </lineage>
</organism>
<dbReference type="SUPFAM" id="SSF52058">
    <property type="entry name" value="L domain-like"/>
    <property type="match status" value="1"/>
</dbReference>